<dbReference type="InterPro" id="IPR013783">
    <property type="entry name" value="Ig-like_fold"/>
</dbReference>
<dbReference type="Proteomes" id="UP000594759">
    <property type="component" value="Chromosome"/>
</dbReference>
<gene>
    <name evidence="4" type="ORF">IZT61_02440</name>
</gene>
<evidence type="ECO:0000313" key="4">
    <source>
        <dbReference type="EMBL" id="QPH40159.1"/>
    </source>
</evidence>
<dbReference type="InterPro" id="IPR050964">
    <property type="entry name" value="Striated_Muscle_Regulatory"/>
</dbReference>
<dbReference type="PROSITE" id="PS50853">
    <property type="entry name" value="FN3"/>
    <property type="match status" value="1"/>
</dbReference>
<sequence length="706" mass="78297">MKQLLNIILTITLLAGVSQLAQSQQIDTALINQPFNDSASVHIALRAMYTGDSVLLRWGPTKAGAWSLLNRTGYIVQRSELNTDSTAAKWINLSPKPLKPRPLDDWKRFDNESSTNDYPLVAAQAIYGKDFGNQPAVSLADKADELTNRFSFTLLAADLSYETAVFAGLGFTDHTAAPGKLYTYRVFAAEQPKNYFPIDTGYVSQQTQKDLNEIKPLWALANEGEHVVTLSWSRAVHQGIYTAFYIERSDDGKSYYRINDKPYLQFDNPALEADNENFTFADSLSKNYVPHWYRLVGINNFGQLSQPSPAVKAMGRDKTPPKQPVNLKTAILKDGSVELTWEADNNDADLAGFLIGRSAENSLTGFKPLVDKQLPKNTRRYVDTAPRTNAPNYYIVAATDTAKNASISMAAHVAFLDSIPPSAPTALKAEIDTLGILKLSWKPSIEKDVKGYIVSYANDSTHFFTSAVKEAIPDSTFTDSLSLSTLTEDIFYRVRAVDHNDNTSKESAILKVKKPDRIPPVAPQFRDFKVEENKVTLMWVPSSSEDVVVHEISRRAEGVEAWEKIASLPVEAIKTQFVDTLFKANTKYAYKIQATDDAGLRSPESAIVNLRTLANLVAKGPSSFTVTRSANGNALIKWTLKESDGVRCVLYRAVNGAAFETLATLSDSGTQYEDKNTEPGKQYEYTCKLFYQDGRVSPFSAIRKVN</sequence>
<dbReference type="SMART" id="SM00060">
    <property type="entry name" value="FN3"/>
    <property type="match status" value="4"/>
</dbReference>
<organism evidence="4 5">
    <name type="scientific">Pedobacter endophyticus</name>
    <dbReference type="NCBI Taxonomy" id="2789740"/>
    <lineage>
        <taxon>Bacteria</taxon>
        <taxon>Pseudomonadati</taxon>
        <taxon>Bacteroidota</taxon>
        <taxon>Sphingobacteriia</taxon>
        <taxon>Sphingobacteriales</taxon>
        <taxon>Sphingobacteriaceae</taxon>
        <taxon>Pedobacter</taxon>
    </lineage>
</organism>
<feature type="domain" description="Fibronectin type-III" evidence="3">
    <location>
        <begin position="519"/>
        <end position="615"/>
    </location>
</feature>
<keyword evidence="1" id="KW-0677">Repeat</keyword>
<keyword evidence="5" id="KW-1185">Reference proteome</keyword>
<reference evidence="4 5" key="1">
    <citation type="submission" date="2020-11" db="EMBL/GenBank/DDBJ databases">
        <title>Pedobacter endophytica, an endophytic bacteria isolated form Carex pumila.</title>
        <authorList>
            <person name="Peng Y."/>
            <person name="Jiang L."/>
            <person name="Lee J."/>
        </authorList>
    </citation>
    <scope>NUCLEOTIDE SEQUENCE [LARGE SCALE GENOMIC DNA]</scope>
    <source>
        <strain evidence="4 5">JBR3-12</strain>
    </source>
</reference>
<feature type="chain" id="PRO_5033052097" description="Fibronectin type-III domain-containing protein" evidence="2">
    <location>
        <begin position="24"/>
        <end position="706"/>
    </location>
</feature>
<dbReference type="KEGG" id="pex:IZT61_02440"/>
<evidence type="ECO:0000256" key="2">
    <source>
        <dbReference type="SAM" id="SignalP"/>
    </source>
</evidence>
<evidence type="ECO:0000259" key="3">
    <source>
        <dbReference type="PROSITE" id="PS50853"/>
    </source>
</evidence>
<dbReference type="AlphaFoldDB" id="A0A7S9L0R5"/>
<evidence type="ECO:0000256" key="1">
    <source>
        <dbReference type="ARBA" id="ARBA00022737"/>
    </source>
</evidence>
<dbReference type="CDD" id="cd00063">
    <property type="entry name" value="FN3"/>
    <property type="match status" value="2"/>
</dbReference>
<dbReference type="InterPro" id="IPR003961">
    <property type="entry name" value="FN3_dom"/>
</dbReference>
<protein>
    <recommendedName>
        <fullName evidence="3">Fibronectin type-III domain-containing protein</fullName>
    </recommendedName>
</protein>
<dbReference type="Gene3D" id="2.60.40.10">
    <property type="entry name" value="Immunoglobulins"/>
    <property type="match status" value="5"/>
</dbReference>
<dbReference type="PANTHER" id="PTHR13817">
    <property type="entry name" value="TITIN"/>
    <property type="match status" value="1"/>
</dbReference>
<feature type="signal peptide" evidence="2">
    <location>
        <begin position="1"/>
        <end position="23"/>
    </location>
</feature>
<evidence type="ECO:0000313" key="5">
    <source>
        <dbReference type="Proteomes" id="UP000594759"/>
    </source>
</evidence>
<dbReference type="PANTHER" id="PTHR13817:SF166">
    <property type="entry name" value="NEURONAL IGCAM-RELATED"/>
    <property type="match status" value="1"/>
</dbReference>
<dbReference type="EMBL" id="CP064939">
    <property type="protein sequence ID" value="QPH40159.1"/>
    <property type="molecule type" value="Genomic_DNA"/>
</dbReference>
<keyword evidence="2" id="KW-0732">Signal</keyword>
<dbReference type="SUPFAM" id="SSF49265">
    <property type="entry name" value="Fibronectin type III"/>
    <property type="match status" value="3"/>
</dbReference>
<proteinExistence type="predicted"/>
<dbReference type="InterPro" id="IPR036116">
    <property type="entry name" value="FN3_sf"/>
</dbReference>
<accession>A0A7S9L0R5</accession>
<name>A0A7S9L0R5_9SPHI</name>
<dbReference type="RefSeq" id="WP_196099615.1">
    <property type="nucleotide sequence ID" value="NZ_CP064939.1"/>
</dbReference>